<dbReference type="HOGENOM" id="CLU_1333126_0_0_1"/>
<keyword evidence="4" id="KW-1185">Reference proteome</keyword>
<evidence type="ECO:0000256" key="2">
    <source>
        <dbReference type="SAM" id="Phobius"/>
    </source>
</evidence>
<keyword evidence="2" id="KW-0812">Transmembrane</keyword>
<name>E9GG40_DAPPU</name>
<feature type="region of interest" description="Disordered" evidence="1">
    <location>
        <begin position="30"/>
        <end position="49"/>
    </location>
</feature>
<keyword evidence="2" id="KW-1133">Transmembrane helix</keyword>
<sequence>MTTKSNVYDNQTQTSTFPKITSTALPTTTLTTESATASTTASTTDPSFKPQIQTTANVQLSSGELSNKSDSQANMLIIIIPSVALIILLIVGAILIQKKCQTRRKDKETSEVESDQQQQHAIDYDNLIQSTYSIRLDPEGKCFYENSVAESPAIELQSISSPVYATLEFLPNNSIVEDYANTFRSVQFLNGDISTTYAEINFKSRE</sequence>
<proteinExistence type="predicted"/>
<dbReference type="EMBL" id="GL732543">
    <property type="protein sequence ID" value="EFX81560.1"/>
    <property type="molecule type" value="Genomic_DNA"/>
</dbReference>
<feature type="compositionally biased region" description="Low complexity" evidence="1">
    <location>
        <begin position="30"/>
        <end position="44"/>
    </location>
</feature>
<dbReference type="InterPro" id="IPR028064">
    <property type="entry name" value="TMEM154"/>
</dbReference>
<dbReference type="Proteomes" id="UP000000305">
    <property type="component" value="Unassembled WGS sequence"/>
</dbReference>
<organism evidence="3 4">
    <name type="scientific">Daphnia pulex</name>
    <name type="common">Water flea</name>
    <dbReference type="NCBI Taxonomy" id="6669"/>
    <lineage>
        <taxon>Eukaryota</taxon>
        <taxon>Metazoa</taxon>
        <taxon>Ecdysozoa</taxon>
        <taxon>Arthropoda</taxon>
        <taxon>Crustacea</taxon>
        <taxon>Branchiopoda</taxon>
        <taxon>Diplostraca</taxon>
        <taxon>Cladocera</taxon>
        <taxon>Anomopoda</taxon>
        <taxon>Daphniidae</taxon>
        <taxon>Daphnia</taxon>
    </lineage>
</organism>
<dbReference type="KEGG" id="dpx:DAPPUDRAFT_102328"/>
<dbReference type="Pfam" id="PF15102">
    <property type="entry name" value="TMEM154"/>
    <property type="match status" value="1"/>
</dbReference>
<evidence type="ECO:0000313" key="3">
    <source>
        <dbReference type="EMBL" id="EFX81560.1"/>
    </source>
</evidence>
<protein>
    <submittedName>
        <fullName evidence="3">Uncharacterized protein</fullName>
    </submittedName>
</protein>
<dbReference type="AlphaFoldDB" id="E9GG40"/>
<evidence type="ECO:0000313" key="4">
    <source>
        <dbReference type="Proteomes" id="UP000000305"/>
    </source>
</evidence>
<keyword evidence="2" id="KW-0472">Membrane</keyword>
<feature type="transmembrane region" description="Helical" evidence="2">
    <location>
        <begin position="75"/>
        <end position="96"/>
    </location>
</feature>
<evidence type="ECO:0000256" key="1">
    <source>
        <dbReference type="SAM" id="MobiDB-lite"/>
    </source>
</evidence>
<dbReference type="OrthoDB" id="6382011at2759"/>
<gene>
    <name evidence="3" type="ORF">DAPPUDRAFT_102328</name>
</gene>
<accession>E9GG40</accession>
<reference evidence="3 4" key="1">
    <citation type="journal article" date="2011" name="Science">
        <title>The ecoresponsive genome of Daphnia pulex.</title>
        <authorList>
            <person name="Colbourne J.K."/>
            <person name="Pfrender M.E."/>
            <person name="Gilbert D."/>
            <person name="Thomas W.K."/>
            <person name="Tucker A."/>
            <person name="Oakley T.H."/>
            <person name="Tokishita S."/>
            <person name="Aerts A."/>
            <person name="Arnold G.J."/>
            <person name="Basu M.K."/>
            <person name="Bauer D.J."/>
            <person name="Caceres C.E."/>
            <person name="Carmel L."/>
            <person name="Casola C."/>
            <person name="Choi J.H."/>
            <person name="Detter J.C."/>
            <person name="Dong Q."/>
            <person name="Dusheyko S."/>
            <person name="Eads B.D."/>
            <person name="Frohlich T."/>
            <person name="Geiler-Samerotte K.A."/>
            <person name="Gerlach D."/>
            <person name="Hatcher P."/>
            <person name="Jogdeo S."/>
            <person name="Krijgsveld J."/>
            <person name="Kriventseva E.V."/>
            <person name="Kultz D."/>
            <person name="Laforsch C."/>
            <person name="Lindquist E."/>
            <person name="Lopez J."/>
            <person name="Manak J.R."/>
            <person name="Muller J."/>
            <person name="Pangilinan J."/>
            <person name="Patwardhan R.P."/>
            <person name="Pitluck S."/>
            <person name="Pritham E.J."/>
            <person name="Rechtsteiner A."/>
            <person name="Rho M."/>
            <person name="Rogozin I.B."/>
            <person name="Sakarya O."/>
            <person name="Salamov A."/>
            <person name="Schaack S."/>
            <person name="Shapiro H."/>
            <person name="Shiga Y."/>
            <person name="Skalitzky C."/>
            <person name="Smith Z."/>
            <person name="Souvorov A."/>
            <person name="Sung W."/>
            <person name="Tang Z."/>
            <person name="Tsuchiya D."/>
            <person name="Tu H."/>
            <person name="Vos H."/>
            <person name="Wang M."/>
            <person name="Wolf Y.I."/>
            <person name="Yamagata H."/>
            <person name="Yamada T."/>
            <person name="Ye Y."/>
            <person name="Shaw J.R."/>
            <person name="Andrews J."/>
            <person name="Crease T.J."/>
            <person name="Tang H."/>
            <person name="Lucas S.M."/>
            <person name="Robertson H.M."/>
            <person name="Bork P."/>
            <person name="Koonin E.V."/>
            <person name="Zdobnov E.M."/>
            <person name="Grigoriev I.V."/>
            <person name="Lynch M."/>
            <person name="Boore J.L."/>
        </authorList>
    </citation>
    <scope>NUCLEOTIDE SEQUENCE [LARGE SCALE GENOMIC DNA]</scope>
</reference>
<dbReference type="InParanoid" id="E9GG40"/>